<dbReference type="EMBL" id="JABSTQ010011518">
    <property type="protein sequence ID" value="KAG0410462.1"/>
    <property type="molecule type" value="Genomic_DNA"/>
</dbReference>
<accession>A0AC60NTM4</accession>
<sequence length="455" mass="48964">MHVAKELWKLAFSTRSAAEHTAMAASEYSLLAISYDDDLKCITGVVQASMRNKSYAVEKPKVDGGAVHEPADQLFMTLVKLRSNTTHLNHAVRFICRTATVSNVVLTWVNILHKVLCDGLMGQIPSGNKNKACLPSCFASFTNCRIILDCTEVEAAVPKEMKLQNVLYSPYKRSTTLKCLVGVAPNGVVTNSWLFLLGGEPPSATTTVGKRSLVRQGLPCEASPSRTTSSQQQSAQSRRPMIFRSGAVFAVAPAIQGSFVRPPTVAASPARSRGISTEFARVDPGVYDSTVGGLPTLPPCSSPATGGVERCATLRRHGPGPGEVPCPWRPQFLPRSRQPQPLPLQPHLEFPLQFCLQLRLQFLQEVVEPVPEENPSPGTSPDNSWSFSRTETATGGATSSTSCGSPTVLAPPPVSVCSTPSLEPPEPLGQDTSTPDKRVARVQVGDCWDDLKTMC</sequence>
<protein>
    <submittedName>
        <fullName evidence="1">Uncharacterized protein</fullName>
    </submittedName>
</protein>
<evidence type="ECO:0000313" key="1">
    <source>
        <dbReference type="EMBL" id="KAG0410462.1"/>
    </source>
</evidence>
<keyword evidence="2" id="KW-1185">Reference proteome</keyword>
<dbReference type="Proteomes" id="UP000805193">
    <property type="component" value="Unassembled WGS sequence"/>
</dbReference>
<gene>
    <name evidence="1" type="ORF">HPB47_012426</name>
</gene>
<organism evidence="1 2">
    <name type="scientific">Ixodes persulcatus</name>
    <name type="common">Taiga tick</name>
    <dbReference type="NCBI Taxonomy" id="34615"/>
    <lineage>
        <taxon>Eukaryota</taxon>
        <taxon>Metazoa</taxon>
        <taxon>Ecdysozoa</taxon>
        <taxon>Arthropoda</taxon>
        <taxon>Chelicerata</taxon>
        <taxon>Arachnida</taxon>
        <taxon>Acari</taxon>
        <taxon>Parasitiformes</taxon>
        <taxon>Ixodida</taxon>
        <taxon>Ixodoidea</taxon>
        <taxon>Ixodidae</taxon>
        <taxon>Ixodinae</taxon>
        <taxon>Ixodes</taxon>
    </lineage>
</organism>
<proteinExistence type="predicted"/>
<comment type="caution">
    <text evidence="1">The sequence shown here is derived from an EMBL/GenBank/DDBJ whole genome shotgun (WGS) entry which is preliminary data.</text>
</comment>
<reference evidence="1 2" key="1">
    <citation type="journal article" date="2020" name="Cell">
        <title>Large-Scale Comparative Analyses of Tick Genomes Elucidate Their Genetic Diversity and Vector Capacities.</title>
        <authorList>
            <consortium name="Tick Genome and Microbiome Consortium (TIGMIC)"/>
            <person name="Jia N."/>
            <person name="Wang J."/>
            <person name="Shi W."/>
            <person name="Du L."/>
            <person name="Sun Y."/>
            <person name="Zhan W."/>
            <person name="Jiang J.F."/>
            <person name="Wang Q."/>
            <person name="Zhang B."/>
            <person name="Ji P."/>
            <person name="Bell-Sakyi L."/>
            <person name="Cui X.M."/>
            <person name="Yuan T.T."/>
            <person name="Jiang B.G."/>
            <person name="Yang W.F."/>
            <person name="Lam T.T."/>
            <person name="Chang Q.C."/>
            <person name="Ding S.J."/>
            <person name="Wang X.J."/>
            <person name="Zhu J.G."/>
            <person name="Ruan X.D."/>
            <person name="Zhao L."/>
            <person name="Wei J.T."/>
            <person name="Ye R.Z."/>
            <person name="Que T.C."/>
            <person name="Du C.H."/>
            <person name="Zhou Y.H."/>
            <person name="Cheng J.X."/>
            <person name="Dai P.F."/>
            <person name="Guo W.B."/>
            <person name="Han X.H."/>
            <person name="Huang E.J."/>
            <person name="Li L.F."/>
            <person name="Wei W."/>
            <person name="Gao Y.C."/>
            <person name="Liu J.Z."/>
            <person name="Shao H.Z."/>
            <person name="Wang X."/>
            <person name="Wang C.C."/>
            <person name="Yang T.C."/>
            <person name="Huo Q.B."/>
            <person name="Li W."/>
            <person name="Chen H.Y."/>
            <person name="Chen S.E."/>
            <person name="Zhou L.G."/>
            <person name="Ni X.B."/>
            <person name="Tian J.H."/>
            <person name="Sheng Y."/>
            <person name="Liu T."/>
            <person name="Pan Y.S."/>
            <person name="Xia L.Y."/>
            <person name="Li J."/>
            <person name="Zhao F."/>
            <person name="Cao W.C."/>
        </authorList>
    </citation>
    <scope>NUCLEOTIDE SEQUENCE [LARGE SCALE GENOMIC DNA]</scope>
    <source>
        <strain evidence="1">Iper-2018</strain>
    </source>
</reference>
<evidence type="ECO:0000313" key="2">
    <source>
        <dbReference type="Proteomes" id="UP000805193"/>
    </source>
</evidence>
<name>A0AC60NTM4_IXOPE</name>